<feature type="region of interest" description="Disordered" evidence="1">
    <location>
        <begin position="1"/>
        <end position="65"/>
    </location>
</feature>
<feature type="compositionally biased region" description="Basic residues" evidence="1">
    <location>
        <begin position="29"/>
        <end position="46"/>
    </location>
</feature>
<sequence>MLQRLYGGSRSRGRSKGPGRAGHEGIIKREKKREKERKRKRKKRRLMFKEEEGKKKKKAKQRGGNSLLFLPASLERYDFSSSKGLNPQTSTSFFSFFFCS</sequence>
<protein>
    <submittedName>
        <fullName evidence="2">Uncharacterized protein</fullName>
    </submittedName>
</protein>
<gene>
    <name evidence="2" type="ORF">H103_03521</name>
</gene>
<dbReference type="Proteomes" id="UP000023758">
    <property type="component" value="Unassembled WGS sequence"/>
</dbReference>
<reference evidence="2" key="1">
    <citation type="submission" date="2014-02" db="EMBL/GenBank/DDBJ databases">
        <title>The Genome Sequence of Trichophyton rubrum (morphotype fischeri) CBS 288.86.</title>
        <authorList>
            <consortium name="The Broad Institute Genomics Platform"/>
            <person name="Cuomo C.A."/>
            <person name="White T.C."/>
            <person name="Graser Y."/>
            <person name="Martinez-Rossi N."/>
            <person name="Heitman J."/>
            <person name="Young S.K."/>
            <person name="Zeng Q."/>
            <person name="Gargeya S."/>
            <person name="Abouelleil A."/>
            <person name="Alvarado L."/>
            <person name="Chapman S.B."/>
            <person name="Gainer-Dewar J."/>
            <person name="Goldberg J."/>
            <person name="Griggs A."/>
            <person name="Gujja S."/>
            <person name="Hansen M."/>
            <person name="Howarth C."/>
            <person name="Imamovic A."/>
            <person name="Larimer J."/>
            <person name="Martinez D."/>
            <person name="Murphy C."/>
            <person name="Pearson M.D."/>
            <person name="Persinoti G."/>
            <person name="Poon T."/>
            <person name="Priest M."/>
            <person name="Roberts A.D."/>
            <person name="Saif S."/>
            <person name="Shea T.D."/>
            <person name="Sykes S.N."/>
            <person name="Wortman J."/>
            <person name="Nusbaum C."/>
            <person name="Birren B."/>
        </authorList>
    </citation>
    <scope>NUCLEOTIDE SEQUENCE [LARGE SCALE GENOMIC DNA]</scope>
    <source>
        <strain evidence="2">CBS 288.86</strain>
    </source>
</reference>
<dbReference type="EMBL" id="KK207815">
    <property type="protein sequence ID" value="EZF53540.1"/>
    <property type="molecule type" value="Genomic_DNA"/>
</dbReference>
<accession>A0A022W539</accession>
<dbReference type="HOGENOM" id="CLU_2135328_0_0_1"/>
<proteinExistence type="predicted"/>
<name>A0A022W539_TRIRU</name>
<evidence type="ECO:0000256" key="1">
    <source>
        <dbReference type="SAM" id="MobiDB-lite"/>
    </source>
</evidence>
<evidence type="ECO:0000313" key="2">
    <source>
        <dbReference type="EMBL" id="EZF53540.1"/>
    </source>
</evidence>
<organism evidence="2">
    <name type="scientific">Trichophyton rubrum CBS 288.86</name>
    <dbReference type="NCBI Taxonomy" id="1215330"/>
    <lineage>
        <taxon>Eukaryota</taxon>
        <taxon>Fungi</taxon>
        <taxon>Dikarya</taxon>
        <taxon>Ascomycota</taxon>
        <taxon>Pezizomycotina</taxon>
        <taxon>Eurotiomycetes</taxon>
        <taxon>Eurotiomycetidae</taxon>
        <taxon>Onygenales</taxon>
        <taxon>Arthrodermataceae</taxon>
        <taxon>Trichophyton</taxon>
    </lineage>
</organism>
<dbReference type="AlphaFoldDB" id="A0A022W539"/>